<keyword evidence="2" id="KW-0812">Transmembrane</keyword>
<keyword evidence="2" id="KW-0472">Membrane</keyword>
<dbReference type="Proteomes" id="UP000596035">
    <property type="component" value="Chromosome"/>
</dbReference>
<accession>A0A1Z2XQW1</accession>
<feature type="transmembrane region" description="Helical" evidence="2">
    <location>
        <begin position="309"/>
        <end position="328"/>
    </location>
</feature>
<feature type="compositionally biased region" description="Low complexity" evidence="1">
    <location>
        <begin position="210"/>
        <end position="231"/>
    </location>
</feature>
<evidence type="ECO:0000313" key="7">
    <source>
        <dbReference type="Proteomes" id="UP000596035"/>
    </source>
</evidence>
<keyword evidence="6" id="KW-1185">Reference proteome</keyword>
<sequence>MELLRRLMSLMSALAVLLVLAVPQAAGEGYTYTVRIYAGQQGTMVGSGGNGGSISDNGNMLICENVPYGKQIIFHNNMVSLNNGSKYYVKGIRESGKGTDEVSETGGSERVAAFTVDRDQDYVVAYGVLTNPVEYTVRYQTADGRELAPSETYYGNIGDRPVIAYQYIEGYQPQAYNLTKTLSKDQAENVFTFIYSPLPENTVYTNTTTTVVSGTTPTTPPDNTSSTSEESSAAEEDNTESSAVSAVPEPTSPPEENILDNDVPQAGPPKDKIDLDDNLVPMANFEEGVEKLNSDGKMLWNHLPLAAKIAGGVAMLGGFSVALWFLIFRRRRKEEQ</sequence>
<protein>
    <submittedName>
        <fullName evidence="5">MucBP domain-containing protein</fullName>
    </submittedName>
</protein>
<evidence type="ECO:0000256" key="3">
    <source>
        <dbReference type="SAM" id="SignalP"/>
    </source>
</evidence>
<evidence type="ECO:0000313" key="5">
    <source>
        <dbReference type="EMBL" id="QQR30091.1"/>
    </source>
</evidence>
<dbReference type="KEGG" id="amur:ADH66_09180"/>
<evidence type="ECO:0000313" key="4">
    <source>
        <dbReference type="EMBL" id="ASB40809.1"/>
    </source>
</evidence>
<keyword evidence="3" id="KW-0732">Signal</keyword>
<dbReference type="EMBL" id="CP065321">
    <property type="protein sequence ID" value="QQR30091.1"/>
    <property type="molecule type" value="Genomic_DNA"/>
</dbReference>
<dbReference type="AlphaFoldDB" id="A0A1Z2XQW1"/>
<feature type="signal peptide" evidence="3">
    <location>
        <begin position="1"/>
        <end position="21"/>
    </location>
</feature>
<dbReference type="EMBL" id="CP021422">
    <property type="protein sequence ID" value="ASB40809.1"/>
    <property type="molecule type" value="Genomic_DNA"/>
</dbReference>
<dbReference type="Proteomes" id="UP000196710">
    <property type="component" value="Chromosome"/>
</dbReference>
<gene>
    <name evidence="4" type="ORF">ADH66_09180</name>
    <name evidence="5" type="ORF">I5Q82_19220</name>
</gene>
<feature type="chain" id="PRO_5043624191" evidence="3">
    <location>
        <begin position="22"/>
        <end position="336"/>
    </location>
</feature>
<reference evidence="6" key="2">
    <citation type="submission" date="2017-05" db="EMBL/GenBank/DDBJ databases">
        <title>Improved OligoMM genomes.</title>
        <authorList>
            <person name="Garzetti D."/>
        </authorList>
    </citation>
    <scope>NUCLEOTIDE SEQUENCE [LARGE SCALE GENOMIC DNA]</scope>
    <source>
        <strain evidence="6">KB18</strain>
    </source>
</reference>
<reference evidence="5 7" key="3">
    <citation type="submission" date="2020-11" db="EMBL/GenBank/DDBJ databases">
        <title>Closed and high quality bacterial genomes of the OMM12 community.</title>
        <authorList>
            <person name="Marbouty M."/>
            <person name="Lamy-Besnier Q."/>
            <person name="Debarbieux L."/>
            <person name="Koszul R."/>
        </authorList>
    </citation>
    <scope>NUCLEOTIDE SEQUENCE [LARGE SCALE GENOMIC DNA]</scope>
    <source>
        <strain evidence="5 7">KB18</strain>
    </source>
</reference>
<feature type="region of interest" description="Disordered" evidence="1">
    <location>
        <begin position="210"/>
        <end position="274"/>
    </location>
</feature>
<reference evidence="4" key="1">
    <citation type="journal article" date="2017" name="Genome Announc.">
        <title>High-Quality Whole-Genome Sequences of the Oligo-Mouse-Microbiota Bacterial Community.</title>
        <authorList>
            <person name="Garzetti D."/>
            <person name="Brugiroux S."/>
            <person name="Bunk B."/>
            <person name="Pukall R."/>
            <person name="McCoy K.D."/>
            <person name="Macpherson A.J."/>
            <person name="Stecher B."/>
        </authorList>
    </citation>
    <scope>NUCLEOTIDE SEQUENCE</scope>
    <source>
        <strain evidence="4">KB18</strain>
    </source>
</reference>
<evidence type="ECO:0000313" key="6">
    <source>
        <dbReference type="Proteomes" id="UP000196710"/>
    </source>
</evidence>
<organism evidence="5 7">
    <name type="scientific">Acutalibacter muris</name>
    <dbReference type="NCBI Taxonomy" id="1796620"/>
    <lineage>
        <taxon>Bacteria</taxon>
        <taxon>Bacillati</taxon>
        <taxon>Bacillota</taxon>
        <taxon>Clostridia</taxon>
        <taxon>Eubacteriales</taxon>
        <taxon>Acutalibacteraceae</taxon>
        <taxon>Acutalibacter</taxon>
    </lineage>
</organism>
<evidence type="ECO:0000256" key="1">
    <source>
        <dbReference type="SAM" id="MobiDB-lite"/>
    </source>
</evidence>
<name>A0A1Z2XQW1_9FIRM</name>
<evidence type="ECO:0000256" key="2">
    <source>
        <dbReference type="SAM" id="Phobius"/>
    </source>
</evidence>
<keyword evidence="2" id="KW-1133">Transmembrane helix</keyword>
<proteinExistence type="predicted"/>
<dbReference type="RefSeq" id="WP_066541489.1">
    <property type="nucleotide sequence ID" value="NZ_CP021422.1"/>
</dbReference>